<reference evidence="20" key="1">
    <citation type="submission" date="2025-08" db="UniProtKB">
        <authorList>
            <consortium name="RefSeq"/>
        </authorList>
    </citation>
    <scope>IDENTIFICATION</scope>
</reference>
<keyword evidence="4" id="KW-1003">Cell membrane</keyword>
<dbReference type="Pfam" id="PF11628">
    <property type="entry name" value="TCR_zetazeta"/>
    <property type="match status" value="1"/>
</dbReference>
<evidence type="ECO:0000256" key="16">
    <source>
        <dbReference type="SAM" id="MobiDB-lite"/>
    </source>
</evidence>
<evidence type="ECO:0000313" key="20">
    <source>
        <dbReference type="RefSeq" id="XP_031414926.1"/>
    </source>
</evidence>
<gene>
    <name evidence="20" type="primary">cd247</name>
</gene>
<dbReference type="Pfam" id="PF02189">
    <property type="entry name" value="ITAM"/>
    <property type="match status" value="1"/>
</dbReference>
<keyword evidence="8" id="KW-0677">Repeat</keyword>
<organism evidence="19 20">
    <name type="scientific">Clupea harengus</name>
    <name type="common">Atlantic herring</name>
    <dbReference type="NCBI Taxonomy" id="7950"/>
    <lineage>
        <taxon>Eukaryota</taxon>
        <taxon>Metazoa</taxon>
        <taxon>Chordata</taxon>
        <taxon>Craniata</taxon>
        <taxon>Vertebrata</taxon>
        <taxon>Euteleostomi</taxon>
        <taxon>Actinopterygii</taxon>
        <taxon>Neopterygii</taxon>
        <taxon>Teleostei</taxon>
        <taxon>Clupei</taxon>
        <taxon>Clupeiformes</taxon>
        <taxon>Clupeoidei</taxon>
        <taxon>Clupeidae</taxon>
        <taxon>Clupea</taxon>
    </lineage>
</organism>
<evidence type="ECO:0000256" key="14">
    <source>
        <dbReference type="ARBA" id="ARBA00030941"/>
    </source>
</evidence>
<feature type="chain" id="PRO_5028470016" description="T-cell surface glycoprotein CD3 zeta chain" evidence="18">
    <location>
        <begin position="22"/>
        <end position="157"/>
    </location>
</feature>
<keyword evidence="11" id="KW-1064">Adaptive immunity</keyword>
<dbReference type="Proteomes" id="UP000515152">
    <property type="component" value="Chromosome 21"/>
</dbReference>
<evidence type="ECO:0000256" key="15">
    <source>
        <dbReference type="ARBA" id="ARBA00045360"/>
    </source>
</evidence>
<dbReference type="GO" id="GO:0002250">
    <property type="term" value="P:adaptive immune response"/>
    <property type="evidence" value="ECO:0007669"/>
    <property type="project" value="UniProtKB-KW"/>
</dbReference>
<keyword evidence="10 17" id="KW-1133">Transmembrane helix</keyword>
<evidence type="ECO:0000256" key="13">
    <source>
        <dbReference type="ARBA" id="ARBA00023170"/>
    </source>
</evidence>
<proteinExistence type="inferred from homology"/>
<dbReference type="KEGG" id="char:105896515"/>
<evidence type="ECO:0000256" key="8">
    <source>
        <dbReference type="ARBA" id="ARBA00022737"/>
    </source>
</evidence>
<evidence type="ECO:0000256" key="12">
    <source>
        <dbReference type="ARBA" id="ARBA00023136"/>
    </source>
</evidence>
<evidence type="ECO:0000256" key="9">
    <source>
        <dbReference type="ARBA" id="ARBA00022859"/>
    </source>
</evidence>
<evidence type="ECO:0000256" key="6">
    <source>
        <dbReference type="ARBA" id="ARBA00022692"/>
    </source>
</evidence>
<evidence type="ECO:0000256" key="2">
    <source>
        <dbReference type="ARBA" id="ARBA00007280"/>
    </source>
</evidence>
<sequence>MAWQTTGAILLMVLVIPSAEAALDLYDPRICYVLDGFLMFYGVAITALLIREKCFRPKTPEGQDDPTYQTLGQKGDNSYGEIQRKDVESGQNRTRKQQTDDSTYSGLVNRTEDPYGKIHAQKERRRQRDDQVYQGLSTGTKDTYDSLHMQPRHKPSH</sequence>
<evidence type="ECO:0000256" key="3">
    <source>
        <dbReference type="ARBA" id="ARBA00020448"/>
    </source>
</evidence>
<keyword evidence="12 17" id="KW-0472">Membrane</keyword>
<dbReference type="GO" id="GO:0004888">
    <property type="term" value="F:transmembrane signaling receptor activity"/>
    <property type="evidence" value="ECO:0007669"/>
    <property type="project" value="InterPro"/>
</dbReference>
<evidence type="ECO:0000256" key="4">
    <source>
        <dbReference type="ARBA" id="ARBA00022475"/>
    </source>
</evidence>
<evidence type="ECO:0000256" key="10">
    <source>
        <dbReference type="ARBA" id="ARBA00022989"/>
    </source>
</evidence>
<feature type="transmembrane region" description="Helical" evidence="17">
    <location>
        <begin position="31"/>
        <end position="50"/>
    </location>
</feature>
<dbReference type="RefSeq" id="XP_031414926.1">
    <property type="nucleotide sequence ID" value="XM_031559066.2"/>
</dbReference>
<dbReference type="GO" id="GO:0007166">
    <property type="term" value="P:cell surface receptor signaling pathway"/>
    <property type="evidence" value="ECO:0007669"/>
    <property type="project" value="InterPro"/>
</dbReference>
<evidence type="ECO:0000256" key="7">
    <source>
        <dbReference type="ARBA" id="ARBA00022729"/>
    </source>
</evidence>
<evidence type="ECO:0000256" key="5">
    <source>
        <dbReference type="ARBA" id="ARBA00022553"/>
    </source>
</evidence>
<comment type="subcellular location">
    <subcellularLocation>
        <location evidence="1">Cell membrane</location>
        <topology evidence="1">Single-pass type I membrane protein</topology>
    </subcellularLocation>
</comment>
<dbReference type="PROSITE" id="PS51055">
    <property type="entry name" value="ITAM_1"/>
    <property type="match status" value="1"/>
</dbReference>
<evidence type="ECO:0000256" key="18">
    <source>
        <dbReference type="SAM" id="SignalP"/>
    </source>
</evidence>
<feature type="signal peptide" evidence="18">
    <location>
        <begin position="1"/>
        <end position="21"/>
    </location>
</feature>
<dbReference type="InterPro" id="IPR021663">
    <property type="entry name" value="CD3_zeta/IgE_Fc_rcpt_gamma"/>
</dbReference>
<dbReference type="AlphaFoldDB" id="A0A6P8ERH5"/>
<dbReference type="PANTHER" id="PTHR10035:SF2">
    <property type="entry name" value="T-CELL SURFACE GLYCOPROTEIN CD3 ZETA CHAIN"/>
    <property type="match status" value="1"/>
</dbReference>
<feature type="compositionally biased region" description="Polar residues" evidence="16">
    <location>
        <begin position="66"/>
        <end position="76"/>
    </location>
</feature>
<evidence type="ECO:0000256" key="17">
    <source>
        <dbReference type="SAM" id="Phobius"/>
    </source>
</evidence>
<accession>A0A6P8ERH5</accession>
<keyword evidence="7 18" id="KW-0732">Signal</keyword>
<name>A0A6P8ERH5_CLUHA</name>
<comment type="function">
    <text evidence="15">Part of the TCR-CD3 complex present on T-lymphocyte cell surface that plays an essential role in adaptive immune response. When antigen presenting cells (APCs) activate T-cell receptor (TCR), TCR-mediated signals are transmitted across the cell membrane by the CD3 chains CD3D, CD3E, CD3G and CD3Z. All CD3 chains contain immunoreceptor tyrosine-based activation motifs (ITAMs) in their cytoplasmic domain. Upon TCR engagement, these motifs become phosphorylated by Src family protein tyrosine kinases LCK and FYN, resulting in the activation of downstream signaling pathways. CD3Z ITAMs phosphorylation creates multiple docking sites for the protein kinase ZAP70 leading to ZAP70 phosphorylation and its conversion into a catalytically active enzyme. Plays an important role in intrathymic T-cell differentiation. Additionally, participates in the activity-dependent synapse formation of retinal ganglion cells (RGCs) in both the retina and dorsal lateral geniculate nucleus (dLGN).</text>
</comment>
<keyword evidence="13" id="KW-0675">Receptor</keyword>
<dbReference type="InterPro" id="IPR024128">
    <property type="entry name" value="T-cell_CD3_zeta"/>
</dbReference>
<keyword evidence="6 17" id="KW-0812">Transmembrane</keyword>
<feature type="region of interest" description="Disordered" evidence="16">
    <location>
        <begin position="56"/>
        <end position="157"/>
    </location>
</feature>
<evidence type="ECO:0000313" key="19">
    <source>
        <dbReference type="Proteomes" id="UP000515152"/>
    </source>
</evidence>
<dbReference type="CTD" id="919"/>
<dbReference type="InterPro" id="IPR003110">
    <property type="entry name" value="Phos_immunorcpt_sig_ITAM"/>
</dbReference>
<dbReference type="GeneID" id="105896515"/>
<dbReference type="OrthoDB" id="9941225at2759"/>
<dbReference type="PANTHER" id="PTHR10035">
    <property type="entry name" value="T-CELL SURFACE GLYCOPROTEIN CD3 ZETA CHAIN"/>
    <property type="match status" value="1"/>
</dbReference>
<dbReference type="GO" id="GO:0098797">
    <property type="term" value="C:plasma membrane protein complex"/>
    <property type="evidence" value="ECO:0007669"/>
    <property type="project" value="UniProtKB-ARBA"/>
</dbReference>
<dbReference type="SMART" id="SM00077">
    <property type="entry name" value="ITAM"/>
    <property type="match status" value="3"/>
</dbReference>
<keyword evidence="9" id="KW-0391">Immunity</keyword>
<evidence type="ECO:0000256" key="11">
    <source>
        <dbReference type="ARBA" id="ARBA00023130"/>
    </source>
</evidence>
<comment type="similarity">
    <text evidence="2">Belongs to the CD3Z/FCER1G family.</text>
</comment>
<keyword evidence="5" id="KW-0597">Phosphoprotein</keyword>
<evidence type="ECO:0000256" key="1">
    <source>
        <dbReference type="ARBA" id="ARBA00004251"/>
    </source>
</evidence>
<keyword evidence="19" id="KW-1185">Reference proteome</keyword>
<protein>
    <recommendedName>
        <fullName evidence="3">T-cell surface glycoprotein CD3 zeta chain</fullName>
    </recommendedName>
    <alternativeName>
        <fullName evidence="14">T-cell receptor T3 zeta chain</fullName>
    </alternativeName>
</protein>